<dbReference type="Gene3D" id="1.10.10.10">
    <property type="entry name" value="Winged helix-like DNA-binding domain superfamily/Winged helix DNA-binding domain"/>
    <property type="match status" value="1"/>
</dbReference>
<dbReference type="OrthoDB" id="8659436at2"/>
<dbReference type="Proteomes" id="UP000284277">
    <property type="component" value="Unassembled WGS sequence"/>
</dbReference>
<dbReference type="Pfam" id="PF01475">
    <property type="entry name" value="FUR"/>
    <property type="match status" value="1"/>
</dbReference>
<reference evidence="1 2" key="1">
    <citation type="submission" date="2016-08" db="EMBL/GenBank/DDBJ databases">
        <title>A new outlook on sporulation: Clostridium algidixylanolyticum.</title>
        <authorList>
            <person name="Poppleton D.I."/>
            <person name="Gribaldo S."/>
        </authorList>
    </citation>
    <scope>NUCLEOTIDE SEQUENCE [LARGE SCALE GENOMIC DNA]</scope>
    <source>
        <strain evidence="1 2">SPL73</strain>
    </source>
</reference>
<proteinExistence type="predicted"/>
<dbReference type="RefSeq" id="WP_120197547.1">
    <property type="nucleotide sequence ID" value="NZ_MCIA01000030.1"/>
</dbReference>
<gene>
    <name evidence="1" type="ORF">BET01_05425</name>
</gene>
<dbReference type="AlphaFoldDB" id="A0A419SZZ7"/>
<accession>A0A419SZZ7</accession>
<organism evidence="1 2">
    <name type="scientific">Lacrimispora algidixylanolytica</name>
    <dbReference type="NCBI Taxonomy" id="94868"/>
    <lineage>
        <taxon>Bacteria</taxon>
        <taxon>Bacillati</taxon>
        <taxon>Bacillota</taxon>
        <taxon>Clostridia</taxon>
        <taxon>Lachnospirales</taxon>
        <taxon>Lachnospiraceae</taxon>
        <taxon>Lacrimispora</taxon>
    </lineage>
</organism>
<dbReference type="EMBL" id="MCIA01000030">
    <property type="protein sequence ID" value="RKD30758.1"/>
    <property type="molecule type" value="Genomic_DNA"/>
</dbReference>
<dbReference type="InterPro" id="IPR036390">
    <property type="entry name" value="WH_DNA-bd_sf"/>
</dbReference>
<evidence type="ECO:0000313" key="2">
    <source>
        <dbReference type="Proteomes" id="UP000284277"/>
    </source>
</evidence>
<name>A0A419SZZ7_9FIRM</name>
<dbReference type="SUPFAM" id="SSF46785">
    <property type="entry name" value="Winged helix' DNA-binding domain"/>
    <property type="match status" value="1"/>
</dbReference>
<dbReference type="InterPro" id="IPR002481">
    <property type="entry name" value="FUR"/>
</dbReference>
<dbReference type="InterPro" id="IPR036388">
    <property type="entry name" value="WH-like_DNA-bd_sf"/>
</dbReference>
<evidence type="ECO:0000313" key="1">
    <source>
        <dbReference type="EMBL" id="RKD30758.1"/>
    </source>
</evidence>
<protein>
    <submittedName>
        <fullName evidence="1">Fur family transcriptional regulator</fullName>
    </submittedName>
</protein>
<sequence>MENRNMISEKRKVTDSRSYHTSRMQKELIIERLKEKGCRITKQRLTLLDIILGHECSSCKEIYYKASKVDESIGAATVYRMVNVLEEIGAISRKNMYKIAYSETCAMENACTVILDDETTYHLSAKNWNLVVRAGLSACGYLSNQKIASISVKPCECEQAGCY</sequence>
<dbReference type="GO" id="GO:0003700">
    <property type="term" value="F:DNA-binding transcription factor activity"/>
    <property type="evidence" value="ECO:0007669"/>
    <property type="project" value="InterPro"/>
</dbReference>
<keyword evidence="2" id="KW-1185">Reference proteome</keyword>
<comment type="caution">
    <text evidence="1">The sequence shown here is derived from an EMBL/GenBank/DDBJ whole genome shotgun (WGS) entry which is preliminary data.</text>
</comment>